<feature type="compositionally biased region" description="Acidic residues" evidence="1">
    <location>
        <begin position="18"/>
        <end position="33"/>
    </location>
</feature>
<evidence type="ECO:0000256" key="1">
    <source>
        <dbReference type="SAM" id="MobiDB-lite"/>
    </source>
</evidence>
<feature type="compositionally biased region" description="Basic residues" evidence="1">
    <location>
        <begin position="157"/>
        <end position="166"/>
    </location>
</feature>
<dbReference type="AlphaFoldDB" id="A0A1B6G5L8"/>
<dbReference type="EMBL" id="GECZ01012042">
    <property type="protein sequence ID" value="JAS57727.1"/>
    <property type="molecule type" value="Transcribed_RNA"/>
</dbReference>
<accession>A0A1B6G5L8</accession>
<gene>
    <name evidence="2" type="ORF">g.23890</name>
</gene>
<reference evidence="2" key="1">
    <citation type="submission" date="2015-11" db="EMBL/GenBank/DDBJ databases">
        <title>De novo transcriptome assembly of four potential Pierce s Disease insect vectors from Arizona vineyards.</title>
        <authorList>
            <person name="Tassone E.E."/>
        </authorList>
    </citation>
    <scope>NUCLEOTIDE SEQUENCE</scope>
</reference>
<feature type="compositionally biased region" description="Basic and acidic residues" evidence="1">
    <location>
        <begin position="109"/>
        <end position="120"/>
    </location>
</feature>
<feature type="region of interest" description="Disordered" evidence="1">
    <location>
        <begin position="105"/>
        <end position="166"/>
    </location>
</feature>
<name>A0A1B6G5L8_9HEMI</name>
<proteinExistence type="predicted"/>
<feature type="compositionally biased region" description="Polar residues" evidence="1">
    <location>
        <begin position="136"/>
        <end position="148"/>
    </location>
</feature>
<organism evidence="2">
    <name type="scientific">Cuerna arida</name>
    <dbReference type="NCBI Taxonomy" id="1464854"/>
    <lineage>
        <taxon>Eukaryota</taxon>
        <taxon>Metazoa</taxon>
        <taxon>Ecdysozoa</taxon>
        <taxon>Arthropoda</taxon>
        <taxon>Hexapoda</taxon>
        <taxon>Insecta</taxon>
        <taxon>Pterygota</taxon>
        <taxon>Neoptera</taxon>
        <taxon>Paraneoptera</taxon>
        <taxon>Hemiptera</taxon>
        <taxon>Auchenorrhyncha</taxon>
        <taxon>Membracoidea</taxon>
        <taxon>Cicadellidae</taxon>
        <taxon>Cicadellinae</taxon>
        <taxon>Proconiini</taxon>
        <taxon>Cuerna</taxon>
    </lineage>
</organism>
<feature type="region of interest" description="Disordered" evidence="1">
    <location>
        <begin position="1"/>
        <end position="46"/>
    </location>
</feature>
<sequence length="166" mass="18895">MKMINPEPDPELMSVFTLDDDEDEGGDDSDEEYYPMSPTGKTLREVEQPYDKTVRIQQANRELFSQPGNRKKHPNKVTFDPVPKLIVLNETGDVTGLVELTGVLPQPKADQEEREREQRLKNSYRRRQTPMFLASRNASQPSTSSMTTLPIAPRLTTKPKRATSSF</sequence>
<evidence type="ECO:0000313" key="2">
    <source>
        <dbReference type="EMBL" id="JAS57727.1"/>
    </source>
</evidence>
<protein>
    <submittedName>
        <fullName evidence="2">Uncharacterized protein</fullName>
    </submittedName>
</protein>